<evidence type="ECO:0000313" key="4">
    <source>
        <dbReference type="EMBL" id="MBP1860537.1"/>
    </source>
</evidence>
<keyword evidence="2" id="KW-0964">Secreted</keyword>
<evidence type="ECO:0000256" key="1">
    <source>
        <dbReference type="ARBA" id="ARBA00004613"/>
    </source>
</evidence>
<dbReference type="InterPro" id="IPR036912">
    <property type="entry name" value="HasA_haem-bd_sf"/>
</dbReference>
<gene>
    <name evidence="4" type="ORF">J2Z75_004058</name>
</gene>
<dbReference type="InterPro" id="IPR001343">
    <property type="entry name" value="Hemolysn_Ca-bd"/>
</dbReference>
<organism evidence="4 5">
    <name type="scientific">Rhizobium herbae</name>
    <dbReference type="NCBI Taxonomy" id="508661"/>
    <lineage>
        <taxon>Bacteria</taxon>
        <taxon>Pseudomonadati</taxon>
        <taxon>Pseudomonadota</taxon>
        <taxon>Alphaproteobacteria</taxon>
        <taxon>Hyphomicrobiales</taxon>
        <taxon>Rhizobiaceae</taxon>
        <taxon>Rhizobium/Agrobacterium group</taxon>
        <taxon>Rhizobium</taxon>
    </lineage>
</organism>
<protein>
    <submittedName>
        <fullName evidence="4">Ca2+-binding RTX toxin-like protein</fullName>
    </submittedName>
</protein>
<evidence type="ECO:0000259" key="3">
    <source>
        <dbReference type="PROSITE" id="PS50268"/>
    </source>
</evidence>
<dbReference type="PANTHER" id="PTHR38340">
    <property type="entry name" value="S-LAYER PROTEIN"/>
    <property type="match status" value="1"/>
</dbReference>
<comment type="caution">
    <text evidence="4">The sequence shown here is derived from an EMBL/GenBank/DDBJ whole genome shotgun (WGS) entry which is preliminary data.</text>
</comment>
<dbReference type="SUPFAM" id="SSF54621">
    <property type="entry name" value="Heme-binding protein A (HasA)"/>
    <property type="match status" value="1"/>
</dbReference>
<dbReference type="Gene3D" id="2.150.10.10">
    <property type="entry name" value="Serralysin-like metalloprotease, C-terminal"/>
    <property type="match status" value="2"/>
</dbReference>
<name>A0ABS4ERG7_9HYPH</name>
<dbReference type="PROSITE" id="PS50268">
    <property type="entry name" value="CADHERIN_2"/>
    <property type="match status" value="1"/>
</dbReference>
<sequence>MTITITLTAEIGSSAGVDFNTEFTSYFSELVPTGWPYILGGASTFEGDEIVLLDKVVEGQESDTKAIILDGEDFNYYFNDHTLSGTLTTVRLSTLGDSYNEADGSFDQEENGHITNVTTPIEISGLNISNPYGVKGDLHDVIYGLMGGDHDGGGTSNPAPLEAFLWAEAHNIVGSTGADKYSGTQFGDTVRGNGGNDVFDGKGGSDTAVFSGTKANYTLTKNADGSITVQDNRAGKDGKDTLKNIETAKFSDGTIDLTTWSDKAPTSLALSKATVAENSAVGTTIGTLSAVDPEGKTLTYKLTDTAGGLFKLSGNKLQVAKALNYEALQSDTITVQVSDPAGNTTTKTFAIGVTDVLETIAGTSAAETLKGGIGADKILGGAGNDGIYGYAGSDQLFGEAGNDTLNGGKGADKLDGGAGTDTATYSGATAGVTASLANAAVNTGDAKGDAYVSIERLTGSSHADKLYGDTSVNLLSGGAGDDILSAGAGNDTLYSGLGADDLTGGAGADTFVFKTLADTTVAAAGRDTIFDFSGTGGDRIDLSAIDANEAASGNQAFKYLGTAAFTGKAGELRYSKQASDTYVYGDTNGDKKVDFAIHLDDAISLSKGYFVL</sequence>
<dbReference type="SUPFAM" id="SSF51120">
    <property type="entry name" value="beta-Roll"/>
    <property type="match status" value="2"/>
</dbReference>
<dbReference type="PANTHER" id="PTHR38340:SF1">
    <property type="entry name" value="S-LAYER PROTEIN"/>
    <property type="match status" value="1"/>
</dbReference>
<reference evidence="4 5" key="1">
    <citation type="submission" date="2021-03" db="EMBL/GenBank/DDBJ databases">
        <title>Genomic Encyclopedia of Type Strains, Phase IV (KMG-IV): sequencing the most valuable type-strain genomes for metagenomic binning, comparative biology and taxonomic classification.</title>
        <authorList>
            <person name="Goeker M."/>
        </authorList>
    </citation>
    <scope>NUCLEOTIDE SEQUENCE [LARGE SCALE GENOMIC DNA]</scope>
    <source>
        <strain evidence="4 5">DSM 26427</strain>
    </source>
</reference>
<dbReference type="Proteomes" id="UP000823786">
    <property type="component" value="Unassembled WGS sequence"/>
</dbReference>
<dbReference type="InterPro" id="IPR050557">
    <property type="entry name" value="RTX_toxin/Mannuronan_C5-epim"/>
</dbReference>
<feature type="domain" description="Cadherin" evidence="3">
    <location>
        <begin position="267"/>
        <end position="369"/>
    </location>
</feature>
<dbReference type="InterPro" id="IPR002126">
    <property type="entry name" value="Cadherin-like_dom"/>
</dbReference>
<keyword evidence="5" id="KW-1185">Reference proteome</keyword>
<evidence type="ECO:0000256" key="2">
    <source>
        <dbReference type="ARBA" id="ARBA00022525"/>
    </source>
</evidence>
<dbReference type="CDD" id="cd11304">
    <property type="entry name" value="Cadherin_repeat"/>
    <property type="match status" value="1"/>
</dbReference>
<dbReference type="InterPro" id="IPR011049">
    <property type="entry name" value="Serralysin-like_metalloprot_C"/>
</dbReference>
<dbReference type="EMBL" id="JAGGJV010000007">
    <property type="protein sequence ID" value="MBP1860537.1"/>
    <property type="molecule type" value="Genomic_DNA"/>
</dbReference>
<dbReference type="InterPro" id="IPR015919">
    <property type="entry name" value="Cadherin-like_sf"/>
</dbReference>
<dbReference type="InterPro" id="IPR018511">
    <property type="entry name" value="Hemolysin-typ_Ca-bd_CS"/>
</dbReference>
<dbReference type="Pfam" id="PF17963">
    <property type="entry name" value="Big_9"/>
    <property type="match status" value="1"/>
</dbReference>
<dbReference type="RefSeq" id="WP_327791280.1">
    <property type="nucleotide sequence ID" value="NZ_JAGGJV010000007.1"/>
</dbReference>
<accession>A0ABS4ERG7</accession>
<dbReference type="Pfam" id="PF00353">
    <property type="entry name" value="HemolysinCabind"/>
    <property type="match status" value="3"/>
</dbReference>
<dbReference type="Gene3D" id="3.30.1500.10">
    <property type="entry name" value="Haem-binding HasA"/>
    <property type="match status" value="1"/>
</dbReference>
<dbReference type="PRINTS" id="PR00313">
    <property type="entry name" value="CABNDNGRPT"/>
</dbReference>
<dbReference type="SUPFAM" id="SSF49313">
    <property type="entry name" value="Cadherin-like"/>
    <property type="match status" value="1"/>
</dbReference>
<evidence type="ECO:0000313" key="5">
    <source>
        <dbReference type="Proteomes" id="UP000823786"/>
    </source>
</evidence>
<dbReference type="PROSITE" id="PS00330">
    <property type="entry name" value="HEMOLYSIN_CALCIUM"/>
    <property type="match status" value="1"/>
</dbReference>
<comment type="subcellular location">
    <subcellularLocation>
        <location evidence="1">Secreted</location>
    </subcellularLocation>
</comment>
<proteinExistence type="predicted"/>